<feature type="domain" description="ABC transmembrane type-1" evidence="11">
    <location>
        <begin position="1"/>
        <end position="217"/>
    </location>
</feature>
<dbReference type="GO" id="GO:0140359">
    <property type="term" value="F:ABC-type transporter activity"/>
    <property type="evidence" value="ECO:0007669"/>
    <property type="project" value="InterPro"/>
</dbReference>
<dbReference type="EMBL" id="FQVH01000004">
    <property type="protein sequence ID" value="SHE66723.1"/>
    <property type="molecule type" value="Genomic_DNA"/>
</dbReference>
<keyword evidence="4 9" id="KW-0812">Transmembrane</keyword>
<evidence type="ECO:0000313" key="13">
    <source>
        <dbReference type="Proteomes" id="UP000184088"/>
    </source>
</evidence>
<dbReference type="PROSITE" id="PS50929">
    <property type="entry name" value="ABC_TM1F"/>
    <property type="match status" value="1"/>
</dbReference>
<evidence type="ECO:0000259" key="10">
    <source>
        <dbReference type="PROSITE" id="PS50893"/>
    </source>
</evidence>
<dbReference type="SUPFAM" id="SSF52540">
    <property type="entry name" value="P-loop containing nucleoside triphosphate hydrolases"/>
    <property type="match status" value="1"/>
</dbReference>
<feature type="transmembrane region" description="Helical" evidence="9">
    <location>
        <begin position="70"/>
        <end position="86"/>
    </location>
</feature>
<dbReference type="GO" id="GO:0034040">
    <property type="term" value="F:ATPase-coupled lipid transmembrane transporter activity"/>
    <property type="evidence" value="ECO:0007669"/>
    <property type="project" value="TreeGrafter"/>
</dbReference>
<keyword evidence="7 9" id="KW-1133">Transmembrane helix</keyword>
<dbReference type="InterPro" id="IPR003439">
    <property type="entry name" value="ABC_transporter-like_ATP-bd"/>
</dbReference>
<keyword evidence="8 9" id="KW-0472">Membrane</keyword>
<keyword evidence="3" id="KW-1003">Cell membrane</keyword>
<evidence type="ECO:0000256" key="7">
    <source>
        <dbReference type="ARBA" id="ARBA00022989"/>
    </source>
</evidence>
<dbReference type="GO" id="GO:0005524">
    <property type="term" value="F:ATP binding"/>
    <property type="evidence" value="ECO:0007669"/>
    <property type="project" value="UniProtKB-KW"/>
</dbReference>
<keyword evidence="2" id="KW-0813">Transport</keyword>
<reference evidence="12 13" key="1">
    <citation type="submission" date="2016-11" db="EMBL/GenBank/DDBJ databases">
        <authorList>
            <person name="Jaros S."/>
            <person name="Januszkiewicz K."/>
            <person name="Wedrychowicz H."/>
        </authorList>
    </citation>
    <scope>NUCLEOTIDE SEQUENCE [LARGE SCALE GENOMIC DNA]</scope>
    <source>
        <strain evidence="12 13">DSM 17918</strain>
    </source>
</reference>
<keyword evidence="5" id="KW-0547">Nucleotide-binding</keyword>
<evidence type="ECO:0000256" key="2">
    <source>
        <dbReference type="ARBA" id="ARBA00022448"/>
    </source>
</evidence>
<keyword evidence="6 12" id="KW-0067">ATP-binding</keyword>
<evidence type="ECO:0000256" key="9">
    <source>
        <dbReference type="SAM" id="Phobius"/>
    </source>
</evidence>
<dbReference type="STRING" id="1121256.SAMN02746089_00593"/>
<evidence type="ECO:0000256" key="3">
    <source>
        <dbReference type="ARBA" id="ARBA00022475"/>
    </source>
</evidence>
<name>A0A1M4VCS8_9THEO</name>
<feature type="transmembrane region" description="Helical" evidence="9">
    <location>
        <begin position="157"/>
        <end position="181"/>
    </location>
</feature>
<dbReference type="RefSeq" id="WP_073341652.1">
    <property type="nucleotide sequence ID" value="NZ_FQVH01000004.1"/>
</dbReference>
<dbReference type="InterPro" id="IPR003593">
    <property type="entry name" value="AAA+_ATPase"/>
</dbReference>
<sequence>MSNHIRLKIMDKAQRVDQAYYDIPEYYNKMENAMREVSYRPVTIVSSSFTFFSYCTTLISYSIVLMRFSPWVPVLVILSSIPNGIVQNKFKDKVFEVTKTKVKERRQMNYLSNMVTSKDFSKEIRLFGIGNYIVSRYKNVFNKYFVAYKGTLVKSSLWNFMTSLLIMGVIGALSVWLGISALKGYISLGDFSLYTSSLFNIHGYINMVITVGAFVAQGNLYIGNLRAFLEQKSHLYETSKKIKPRRSGEHYIKFENVSFKYPGTDRYVLKDINLEIYPGETIALVGLNGAGKSTLVKLLIRLYDPTEGRILLDDIDLKEYDIEALRSLYGVVFQDFCRYAFTVEENIAIGDIDNIRDKDRIYEAAVKSKADEFIRNLPRGYETSLTREFEDDGIELSIGQWQKLALARAFFRDADILILDEPTASLDVEAEYEVFKLFDQLRENRTTVFISHRLSSATIASKIVFIKDGMISEVGTHRELMEKGGDYARLFKMQAERYQE</sequence>
<dbReference type="Gene3D" id="1.20.1560.10">
    <property type="entry name" value="ABC transporter type 1, transmembrane domain"/>
    <property type="match status" value="1"/>
</dbReference>
<comment type="subcellular location">
    <subcellularLocation>
        <location evidence="1">Cell membrane</location>
        <topology evidence="1">Multi-pass membrane protein</topology>
    </subcellularLocation>
</comment>
<feature type="transmembrane region" description="Helical" evidence="9">
    <location>
        <begin position="42"/>
        <end position="64"/>
    </location>
</feature>
<dbReference type="OrthoDB" id="9762517at2"/>
<dbReference type="FunFam" id="3.40.50.300:FF:000221">
    <property type="entry name" value="Multidrug ABC transporter ATP-binding protein"/>
    <property type="match status" value="1"/>
</dbReference>
<gene>
    <name evidence="12" type="ORF">SAMN02746089_00593</name>
</gene>
<dbReference type="SMART" id="SM00382">
    <property type="entry name" value="AAA"/>
    <property type="match status" value="1"/>
</dbReference>
<dbReference type="Pfam" id="PF00005">
    <property type="entry name" value="ABC_tran"/>
    <property type="match status" value="1"/>
</dbReference>
<dbReference type="GO" id="GO:0005886">
    <property type="term" value="C:plasma membrane"/>
    <property type="evidence" value="ECO:0007669"/>
    <property type="project" value="UniProtKB-SubCell"/>
</dbReference>
<keyword evidence="13" id="KW-1185">Reference proteome</keyword>
<dbReference type="PANTHER" id="PTHR24221">
    <property type="entry name" value="ATP-BINDING CASSETTE SUB-FAMILY B"/>
    <property type="match status" value="1"/>
</dbReference>
<protein>
    <submittedName>
        <fullName evidence="12">ATP-binding cassette, subfamily C</fullName>
    </submittedName>
</protein>
<evidence type="ECO:0000256" key="6">
    <source>
        <dbReference type="ARBA" id="ARBA00022840"/>
    </source>
</evidence>
<dbReference type="PROSITE" id="PS50893">
    <property type="entry name" value="ABC_TRANSPORTER_2"/>
    <property type="match status" value="1"/>
</dbReference>
<evidence type="ECO:0000256" key="8">
    <source>
        <dbReference type="ARBA" id="ARBA00023136"/>
    </source>
</evidence>
<dbReference type="InterPro" id="IPR027417">
    <property type="entry name" value="P-loop_NTPase"/>
</dbReference>
<dbReference type="Proteomes" id="UP000184088">
    <property type="component" value="Unassembled WGS sequence"/>
</dbReference>
<dbReference type="SUPFAM" id="SSF90123">
    <property type="entry name" value="ABC transporter transmembrane region"/>
    <property type="match status" value="1"/>
</dbReference>
<evidence type="ECO:0000259" key="11">
    <source>
        <dbReference type="PROSITE" id="PS50929"/>
    </source>
</evidence>
<dbReference type="InterPro" id="IPR036640">
    <property type="entry name" value="ABC1_TM_sf"/>
</dbReference>
<dbReference type="InterPro" id="IPR039421">
    <property type="entry name" value="Type_1_exporter"/>
</dbReference>
<dbReference type="Gene3D" id="3.40.50.300">
    <property type="entry name" value="P-loop containing nucleotide triphosphate hydrolases"/>
    <property type="match status" value="1"/>
</dbReference>
<evidence type="ECO:0000256" key="4">
    <source>
        <dbReference type="ARBA" id="ARBA00022692"/>
    </source>
</evidence>
<evidence type="ECO:0000313" key="12">
    <source>
        <dbReference type="EMBL" id="SHE66723.1"/>
    </source>
</evidence>
<dbReference type="AlphaFoldDB" id="A0A1M4VCS8"/>
<proteinExistence type="predicted"/>
<accession>A0A1M4VCS8</accession>
<dbReference type="InterPro" id="IPR011527">
    <property type="entry name" value="ABC1_TM_dom"/>
</dbReference>
<dbReference type="PANTHER" id="PTHR24221:SF646">
    <property type="entry name" value="HAEMOLYSIN SECRETION ATP-BINDING PROTEIN"/>
    <property type="match status" value="1"/>
</dbReference>
<feature type="transmembrane region" description="Helical" evidence="9">
    <location>
        <begin position="201"/>
        <end position="222"/>
    </location>
</feature>
<organism evidence="12 13">
    <name type="scientific">Caldanaerobius fijiensis DSM 17918</name>
    <dbReference type="NCBI Taxonomy" id="1121256"/>
    <lineage>
        <taxon>Bacteria</taxon>
        <taxon>Bacillati</taxon>
        <taxon>Bacillota</taxon>
        <taxon>Clostridia</taxon>
        <taxon>Thermoanaerobacterales</taxon>
        <taxon>Thermoanaerobacteraceae</taxon>
        <taxon>Caldanaerobius</taxon>
    </lineage>
</organism>
<evidence type="ECO:0000256" key="5">
    <source>
        <dbReference type="ARBA" id="ARBA00022741"/>
    </source>
</evidence>
<feature type="domain" description="ABC transporter" evidence="10">
    <location>
        <begin position="252"/>
        <end position="493"/>
    </location>
</feature>
<dbReference type="GO" id="GO:0016887">
    <property type="term" value="F:ATP hydrolysis activity"/>
    <property type="evidence" value="ECO:0007669"/>
    <property type="project" value="InterPro"/>
</dbReference>
<evidence type="ECO:0000256" key="1">
    <source>
        <dbReference type="ARBA" id="ARBA00004651"/>
    </source>
</evidence>